<keyword evidence="8 14" id="KW-0227">DNA damage</keyword>
<dbReference type="Pfam" id="PF00633">
    <property type="entry name" value="HHH"/>
    <property type="match status" value="1"/>
</dbReference>
<dbReference type="Gene3D" id="1.10.1670.10">
    <property type="entry name" value="Helix-hairpin-Helix base-excision DNA repair enzymes (C-terminal)"/>
    <property type="match status" value="1"/>
</dbReference>
<evidence type="ECO:0000256" key="8">
    <source>
        <dbReference type="ARBA" id="ARBA00022763"/>
    </source>
</evidence>
<evidence type="ECO:0000256" key="3">
    <source>
        <dbReference type="ARBA" id="ARBA00008343"/>
    </source>
</evidence>
<dbReference type="PROSITE" id="PS01155">
    <property type="entry name" value="ENDONUCLEASE_III_2"/>
    <property type="match status" value="1"/>
</dbReference>
<dbReference type="CDD" id="cd03431">
    <property type="entry name" value="NUDIX_DNA_Glycosylase_C-MutY"/>
    <property type="match status" value="1"/>
</dbReference>
<dbReference type="InterPro" id="IPR023170">
    <property type="entry name" value="HhH_base_excis_C"/>
</dbReference>
<evidence type="ECO:0000256" key="9">
    <source>
        <dbReference type="ARBA" id="ARBA00022801"/>
    </source>
</evidence>
<keyword evidence="9 16" id="KW-0378">Hydrolase</keyword>
<dbReference type="FunFam" id="1.10.340.30:FF:000002">
    <property type="entry name" value="Adenine DNA glycosylase"/>
    <property type="match status" value="1"/>
</dbReference>
<dbReference type="Proteomes" id="UP001321450">
    <property type="component" value="Chromosome"/>
</dbReference>
<evidence type="ECO:0000256" key="1">
    <source>
        <dbReference type="ARBA" id="ARBA00000843"/>
    </source>
</evidence>
<dbReference type="GO" id="GO:0006284">
    <property type="term" value="P:base-excision repair"/>
    <property type="evidence" value="ECO:0007669"/>
    <property type="project" value="UniProtKB-UniRule"/>
</dbReference>
<dbReference type="GO" id="GO:0032357">
    <property type="term" value="F:oxidized purine DNA binding"/>
    <property type="evidence" value="ECO:0007669"/>
    <property type="project" value="TreeGrafter"/>
</dbReference>
<comment type="function">
    <text evidence="2">Adenine glycosylase active on G-A mispairs. MutY also corrects error-prone DNA synthesis past GO lesions which are due to the oxidatively damaged form of guanine: 7,8-dihydro-8-oxoguanine (8-oxo-dGTP).</text>
</comment>
<dbReference type="Gene3D" id="1.10.340.30">
    <property type="entry name" value="Hypothetical protein, domain 2"/>
    <property type="match status" value="1"/>
</dbReference>
<evidence type="ECO:0000313" key="16">
    <source>
        <dbReference type="EMBL" id="BCX88510.1"/>
    </source>
</evidence>
<feature type="domain" description="HhH-GPD" evidence="15">
    <location>
        <begin position="39"/>
        <end position="190"/>
    </location>
</feature>
<evidence type="ECO:0000259" key="15">
    <source>
        <dbReference type="SMART" id="SM00478"/>
    </source>
</evidence>
<dbReference type="InterPro" id="IPR005760">
    <property type="entry name" value="A/G_AdeGlyc_MutY"/>
</dbReference>
<dbReference type="EC" id="3.2.2.31" evidence="4 14"/>
<keyword evidence="7" id="KW-0479">Metal-binding</keyword>
<dbReference type="RefSeq" id="WP_286293655.1">
    <property type="nucleotide sequence ID" value="NZ_AP024718.1"/>
</dbReference>
<dbReference type="GO" id="GO:0000701">
    <property type="term" value="F:purine-specific mismatch base pair DNA N-glycosylase activity"/>
    <property type="evidence" value="ECO:0007669"/>
    <property type="project" value="UniProtKB-EC"/>
</dbReference>
<dbReference type="NCBIfam" id="TIGR01084">
    <property type="entry name" value="mutY"/>
    <property type="match status" value="1"/>
</dbReference>
<evidence type="ECO:0000256" key="11">
    <source>
        <dbReference type="ARBA" id="ARBA00023014"/>
    </source>
</evidence>
<evidence type="ECO:0000256" key="14">
    <source>
        <dbReference type="RuleBase" id="RU365096"/>
    </source>
</evidence>
<dbReference type="GO" id="GO:0034039">
    <property type="term" value="F:8-oxo-7,8-dihydroguanine DNA N-glycosylase activity"/>
    <property type="evidence" value="ECO:0007669"/>
    <property type="project" value="TreeGrafter"/>
</dbReference>
<dbReference type="GO" id="GO:0046872">
    <property type="term" value="F:metal ion binding"/>
    <property type="evidence" value="ECO:0007669"/>
    <property type="project" value="UniProtKB-UniRule"/>
</dbReference>
<dbReference type="SUPFAM" id="SSF55811">
    <property type="entry name" value="Nudix"/>
    <property type="match status" value="1"/>
</dbReference>
<dbReference type="InterPro" id="IPR000445">
    <property type="entry name" value="HhH_motif"/>
</dbReference>
<evidence type="ECO:0000313" key="17">
    <source>
        <dbReference type="Proteomes" id="UP001321450"/>
    </source>
</evidence>
<dbReference type="InterPro" id="IPR004035">
    <property type="entry name" value="Endouclease-III_FeS-bd_BS"/>
</dbReference>
<sequence>MTPAEFATRLLDWFDRHGRKDLPWQHPRTPYRVWISEIMLQQTQVATVIPYFERFTTRFAHVQDLADAPLDEVLGLWSGLGYYARARNLHLAARQIVERHGGELPADPQALAALPGIGRSTAGAILSLGFEQPAPILDGNVRRLWCRLHRIDTWPGDSATQRRLWRLSETHLPGYRAADYTQALMDFGATVCTRTRPRCNACPFELFCQVRKAGIETRLPIPRPKRQLPQRTAYWLILRDGQLRIYLERRPPAGVWGGLWAFPEWPDSDALTHHCHRLGITPESLALLPPRRHTFTHFRLHYRPVIANANSLTQCHDHPGSWLHPREALDLALPAPVRNLITELGPAAC</sequence>
<evidence type="ECO:0000256" key="4">
    <source>
        <dbReference type="ARBA" id="ARBA00012045"/>
    </source>
</evidence>
<evidence type="ECO:0000256" key="12">
    <source>
        <dbReference type="ARBA" id="ARBA00023204"/>
    </source>
</evidence>
<organism evidence="16 17">
    <name type="scientific">Methylomarinovum tepidoasis</name>
    <dbReference type="NCBI Taxonomy" id="2840183"/>
    <lineage>
        <taxon>Bacteria</taxon>
        <taxon>Pseudomonadati</taxon>
        <taxon>Pseudomonadota</taxon>
        <taxon>Gammaproteobacteria</taxon>
        <taxon>Methylococcales</taxon>
        <taxon>Methylothermaceae</taxon>
        <taxon>Methylomarinovum</taxon>
    </lineage>
</organism>
<dbReference type="GO" id="GO:0035485">
    <property type="term" value="F:adenine/guanine mispair binding"/>
    <property type="evidence" value="ECO:0007669"/>
    <property type="project" value="TreeGrafter"/>
</dbReference>
<keyword evidence="11" id="KW-0411">Iron-sulfur</keyword>
<keyword evidence="10 14" id="KW-0408">Iron</keyword>
<dbReference type="Pfam" id="PF00730">
    <property type="entry name" value="HhH-GPD"/>
    <property type="match status" value="1"/>
</dbReference>
<evidence type="ECO:0000256" key="13">
    <source>
        <dbReference type="ARBA" id="ARBA00023295"/>
    </source>
</evidence>
<keyword evidence="6" id="KW-0004">4Fe-4S</keyword>
<keyword evidence="17" id="KW-1185">Reference proteome</keyword>
<dbReference type="PANTHER" id="PTHR42944:SF1">
    <property type="entry name" value="ADENINE DNA GLYCOSYLASE"/>
    <property type="match status" value="1"/>
</dbReference>
<reference evidence="17" key="1">
    <citation type="journal article" date="2024" name="Int. J. Syst. Evol. Microbiol.">
        <title>Methylomarinovum tepidoasis sp. nov., a moderately thermophilic methanotroph of the family Methylothermaceae isolated from a deep-sea hydrothermal field.</title>
        <authorList>
            <person name="Hirayama H."/>
            <person name="Takaki Y."/>
            <person name="Abe M."/>
            <person name="Miyazaki M."/>
            <person name="Uematsu K."/>
            <person name="Matsui Y."/>
            <person name="Takai K."/>
        </authorList>
    </citation>
    <scope>NUCLEOTIDE SEQUENCE [LARGE SCALE GENOMIC DNA]</scope>
    <source>
        <strain evidence="17">IN45</strain>
    </source>
</reference>
<dbReference type="PANTHER" id="PTHR42944">
    <property type="entry name" value="ADENINE DNA GLYCOSYLASE"/>
    <property type="match status" value="1"/>
</dbReference>
<comment type="similarity">
    <text evidence="3 14">Belongs to the Nth/MutY family.</text>
</comment>
<evidence type="ECO:0000256" key="5">
    <source>
        <dbReference type="ARBA" id="ARBA00022023"/>
    </source>
</evidence>
<dbReference type="KEGG" id="meiy:MIN45_P0879"/>
<name>A0AAU9CV11_9GAMM</name>
<dbReference type="Pfam" id="PF14815">
    <property type="entry name" value="NUDIX_4"/>
    <property type="match status" value="1"/>
</dbReference>
<dbReference type="SMART" id="SM00478">
    <property type="entry name" value="ENDO3c"/>
    <property type="match status" value="1"/>
</dbReference>
<dbReference type="Gene3D" id="3.90.79.10">
    <property type="entry name" value="Nucleoside Triphosphate Pyrophosphohydrolase"/>
    <property type="match status" value="1"/>
</dbReference>
<keyword evidence="12" id="KW-0234">DNA repair</keyword>
<dbReference type="GO" id="GO:0006298">
    <property type="term" value="P:mismatch repair"/>
    <property type="evidence" value="ECO:0007669"/>
    <property type="project" value="TreeGrafter"/>
</dbReference>
<evidence type="ECO:0000256" key="10">
    <source>
        <dbReference type="ARBA" id="ARBA00023004"/>
    </source>
</evidence>
<keyword evidence="13 14" id="KW-0326">Glycosidase</keyword>
<dbReference type="InterPro" id="IPR029119">
    <property type="entry name" value="MutY_C"/>
</dbReference>
<dbReference type="GO" id="GO:0051539">
    <property type="term" value="F:4 iron, 4 sulfur cluster binding"/>
    <property type="evidence" value="ECO:0007669"/>
    <property type="project" value="UniProtKB-UniRule"/>
</dbReference>
<dbReference type="InterPro" id="IPR004036">
    <property type="entry name" value="Endonuclease-III-like_CS2"/>
</dbReference>
<comment type="cofactor">
    <cofactor evidence="14">
        <name>[4Fe-4S] cluster</name>
        <dbReference type="ChEBI" id="CHEBI:49883"/>
    </cofactor>
    <text evidence="14">Binds 1 [4Fe-4S] cluster.</text>
</comment>
<accession>A0AAU9CV11</accession>
<dbReference type="InterPro" id="IPR003265">
    <property type="entry name" value="HhH-GPD_domain"/>
</dbReference>
<dbReference type="AlphaFoldDB" id="A0AAU9CV11"/>
<dbReference type="SUPFAM" id="SSF48150">
    <property type="entry name" value="DNA-glycosylase"/>
    <property type="match status" value="1"/>
</dbReference>
<dbReference type="PROSITE" id="PS00764">
    <property type="entry name" value="ENDONUCLEASE_III_1"/>
    <property type="match status" value="1"/>
</dbReference>
<gene>
    <name evidence="16" type="ORF">MIN45_P0879</name>
</gene>
<dbReference type="CDD" id="cd00056">
    <property type="entry name" value="ENDO3c"/>
    <property type="match status" value="1"/>
</dbReference>
<dbReference type="EMBL" id="AP024718">
    <property type="protein sequence ID" value="BCX88510.1"/>
    <property type="molecule type" value="Genomic_DNA"/>
</dbReference>
<dbReference type="InterPro" id="IPR044298">
    <property type="entry name" value="MIG/MutY"/>
</dbReference>
<evidence type="ECO:0000256" key="6">
    <source>
        <dbReference type="ARBA" id="ARBA00022485"/>
    </source>
</evidence>
<proteinExistence type="inferred from homology"/>
<evidence type="ECO:0000256" key="2">
    <source>
        <dbReference type="ARBA" id="ARBA00002933"/>
    </source>
</evidence>
<dbReference type="InterPro" id="IPR011257">
    <property type="entry name" value="DNA_glycosylase"/>
</dbReference>
<comment type="catalytic activity">
    <reaction evidence="1 14">
        <text>Hydrolyzes free adenine bases from 7,8-dihydro-8-oxoguanine:adenine mismatched double-stranded DNA, leaving an apurinic site.</text>
        <dbReference type="EC" id="3.2.2.31"/>
    </reaction>
</comment>
<dbReference type="InterPro" id="IPR015797">
    <property type="entry name" value="NUDIX_hydrolase-like_dom_sf"/>
</dbReference>
<protein>
    <recommendedName>
        <fullName evidence="5 14">Adenine DNA glycosylase</fullName>
        <ecNumber evidence="4 14">3.2.2.31</ecNumber>
    </recommendedName>
</protein>
<evidence type="ECO:0000256" key="7">
    <source>
        <dbReference type="ARBA" id="ARBA00022723"/>
    </source>
</evidence>